<dbReference type="SUPFAM" id="SSF103039">
    <property type="entry name" value="CheC-like"/>
    <property type="match status" value="1"/>
</dbReference>
<dbReference type="GO" id="GO:0016787">
    <property type="term" value="F:hydrolase activity"/>
    <property type="evidence" value="ECO:0007669"/>
    <property type="project" value="InterPro"/>
</dbReference>
<comment type="caution">
    <text evidence="3">The sequence shown here is derived from an EMBL/GenBank/DDBJ whole genome shotgun (WGS) entry which is preliminary data.</text>
</comment>
<keyword evidence="1" id="KW-0145">Chemotaxis</keyword>
<dbReference type="Pfam" id="PF04509">
    <property type="entry name" value="CheC"/>
    <property type="match status" value="1"/>
</dbReference>
<organism evidence="3 4">
    <name type="scientific">Salipaludibacillus agaradhaerens</name>
    <name type="common">Bacillus agaradhaerens</name>
    <dbReference type="NCBI Taxonomy" id="76935"/>
    <lineage>
        <taxon>Bacteria</taxon>
        <taxon>Bacillati</taxon>
        <taxon>Bacillota</taxon>
        <taxon>Bacilli</taxon>
        <taxon>Bacillales</taxon>
        <taxon>Bacillaceae</taxon>
    </lineage>
</organism>
<evidence type="ECO:0000259" key="2">
    <source>
        <dbReference type="Pfam" id="PF04509"/>
    </source>
</evidence>
<evidence type="ECO:0000313" key="4">
    <source>
        <dbReference type="Proteomes" id="UP001057753"/>
    </source>
</evidence>
<dbReference type="GO" id="GO:0006935">
    <property type="term" value="P:chemotaxis"/>
    <property type="evidence" value="ECO:0007669"/>
    <property type="project" value="UniProtKB-KW"/>
</dbReference>
<dbReference type="InterPro" id="IPR007597">
    <property type="entry name" value="CheC"/>
</dbReference>
<sequence length="155" mass="16460">MNVNHINAVCRATKSIMSSHFGIDISPNKPTAGQGIIPSDDVSVVLGVHGELSGQIICTLDIETAKKIIGTMMGGMTIEAIDDIGWSAIQEFGNWVAGSTATELSKEDCIIDVTPPVVNDGPSTYRSTKKFISVPMDSSIGKIQVHISLSEMQKA</sequence>
<dbReference type="InterPro" id="IPR028976">
    <property type="entry name" value="CheC-like_sf"/>
</dbReference>
<gene>
    <name evidence="3" type="ORF">HXA33_11120</name>
</gene>
<dbReference type="PANTHER" id="PTHR39452">
    <property type="entry name" value="CHEY-P PHOSPHATASE CHEX"/>
    <property type="match status" value="1"/>
</dbReference>
<dbReference type="InterPro" id="IPR038756">
    <property type="entry name" value="CheX-like"/>
</dbReference>
<dbReference type="EMBL" id="JABXYM010000001">
    <property type="protein sequence ID" value="MCR6097110.1"/>
    <property type="molecule type" value="Genomic_DNA"/>
</dbReference>
<dbReference type="AlphaFoldDB" id="A0A9Q4FXZ3"/>
<feature type="domain" description="CheC-like protein" evidence="2">
    <location>
        <begin position="84"/>
        <end position="119"/>
    </location>
</feature>
<dbReference type="CDD" id="cd17906">
    <property type="entry name" value="CheX"/>
    <property type="match status" value="1"/>
</dbReference>
<name>A0A9Q4FXZ3_SALAG</name>
<dbReference type="Gene3D" id="3.40.1550.10">
    <property type="entry name" value="CheC-like"/>
    <property type="match status" value="1"/>
</dbReference>
<dbReference type="RefSeq" id="WP_257821547.1">
    <property type="nucleotide sequence ID" value="NZ_JABXYM010000001.1"/>
</dbReference>
<reference evidence="3" key="1">
    <citation type="submission" date="2020-06" db="EMBL/GenBank/DDBJ databases">
        <title>Insight into the genomes of haloalkaliphilic bacilli from Kenyan soda lakes.</title>
        <authorList>
            <person name="Mwirichia R."/>
            <person name="Villamizar G.C."/>
            <person name="Poehlein A."/>
            <person name="Mugweru J."/>
            <person name="Kipnyargis A."/>
            <person name="Kiplimo D."/>
            <person name="Orwa P."/>
            <person name="Daniel R."/>
        </authorList>
    </citation>
    <scope>NUCLEOTIDE SEQUENCE</scope>
    <source>
        <strain evidence="3">B1096_S55</strain>
    </source>
</reference>
<evidence type="ECO:0000313" key="3">
    <source>
        <dbReference type="EMBL" id="MCR6097110.1"/>
    </source>
</evidence>
<proteinExistence type="predicted"/>
<dbReference type="PANTHER" id="PTHR39452:SF1">
    <property type="entry name" value="CHEY-P PHOSPHATASE CHEX"/>
    <property type="match status" value="1"/>
</dbReference>
<protein>
    <submittedName>
        <fullName evidence="3">Chemotaxis protein CheC</fullName>
    </submittedName>
</protein>
<accession>A0A9Q4FXZ3</accession>
<dbReference type="Proteomes" id="UP001057753">
    <property type="component" value="Unassembled WGS sequence"/>
</dbReference>
<keyword evidence="4" id="KW-1185">Reference proteome</keyword>
<evidence type="ECO:0000256" key="1">
    <source>
        <dbReference type="ARBA" id="ARBA00022500"/>
    </source>
</evidence>